<dbReference type="GO" id="GO:0007034">
    <property type="term" value="P:vacuolar transport"/>
    <property type="evidence" value="ECO:0007669"/>
    <property type="project" value="InterPro"/>
</dbReference>
<gene>
    <name evidence="1" type="ORF">CAUPRSCDRAFT_9648</name>
</gene>
<dbReference type="InterPro" id="IPR005024">
    <property type="entry name" value="Snf7_fam"/>
</dbReference>
<accession>A0A4P9WPB7</accession>
<evidence type="ECO:0000313" key="1">
    <source>
        <dbReference type="EMBL" id="RKO94864.1"/>
    </source>
</evidence>
<dbReference type="AlphaFoldDB" id="A0A4P9WPB7"/>
<evidence type="ECO:0008006" key="3">
    <source>
        <dbReference type="Google" id="ProtNLM"/>
    </source>
</evidence>
<protein>
    <recommendedName>
        <fullName evidence="3">Snf7-domain-containing protein</fullName>
    </recommendedName>
</protein>
<dbReference type="Pfam" id="PF03357">
    <property type="entry name" value="Snf7"/>
    <property type="match status" value="1"/>
</dbReference>
<organism evidence="1 2">
    <name type="scientific">Caulochytrium protostelioides</name>
    <dbReference type="NCBI Taxonomy" id="1555241"/>
    <lineage>
        <taxon>Eukaryota</taxon>
        <taxon>Fungi</taxon>
        <taxon>Fungi incertae sedis</taxon>
        <taxon>Chytridiomycota</taxon>
        <taxon>Chytridiomycota incertae sedis</taxon>
        <taxon>Chytridiomycetes</taxon>
        <taxon>Caulochytriales</taxon>
        <taxon>Caulochytriaceae</taxon>
        <taxon>Caulochytrium</taxon>
    </lineage>
</organism>
<dbReference type="Gene3D" id="6.10.140.1230">
    <property type="match status" value="1"/>
</dbReference>
<reference evidence="2" key="1">
    <citation type="journal article" date="2018" name="Nat. Microbiol.">
        <title>Leveraging single-cell genomics to expand the fungal tree of life.</title>
        <authorList>
            <person name="Ahrendt S.R."/>
            <person name="Quandt C.A."/>
            <person name="Ciobanu D."/>
            <person name="Clum A."/>
            <person name="Salamov A."/>
            <person name="Andreopoulos B."/>
            <person name="Cheng J.F."/>
            <person name="Woyke T."/>
            <person name="Pelin A."/>
            <person name="Henrissat B."/>
            <person name="Reynolds N.K."/>
            <person name="Benny G.L."/>
            <person name="Smith M.E."/>
            <person name="James T.Y."/>
            <person name="Grigoriev I.V."/>
        </authorList>
    </citation>
    <scope>NUCLEOTIDE SEQUENCE [LARGE SCALE GENOMIC DNA]</scope>
    <source>
        <strain evidence="2">ATCC 52028</strain>
    </source>
</reference>
<name>A0A4P9WPB7_9FUNG</name>
<feature type="non-terminal residue" evidence="1">
    <location>
        <position position="1"/>
    </location>
</feature>
<dbReference type="EMBL" id="ML014085">
    <property type="protein sequence ID" value="RKO94864.1"/>
    <property type="molecule type" value="Genomic_DNA"/>
</dbReference>
<dbReference type="PANTHER" id="PTHR10476">
    <property type="entry name" value="CHARGED MULTIVESICULAR BODY PROTEIN"/>
    <property type="match status" value="1"/>
</dbReference>
<proteinExistence type="predicted"/>
<dbReference type="Proteomes" id="UP000268535">
    <property type="component" value="Unassembled WGS sequence"/>
</dbReference>
<sequence>QEKKLIVDIKKTAKANQMNACKVMAKDLVRTRRYIQKFYQMRTQLQAVSLRIQTMRSNQAMADAMRGVTKAMRGMNKSVNLPGIQKIMMDFERENEIMDMKEEMMSDAVDDVMEDEADEDETDQIVAQVFEEIGINLDTNLANAPSTRIGGAAAKERVSEDADAALQARLDSLRKE</sequence>
<evidence type="ECO:0000313" key="2">
    <source>
        <dbReference type="Proteomes" id="UP000268535"/>
    </source>
</evidence>